<dbReference type="RefSeq" id="WP_406701110.1">
    <property type="nucleotide sequence ID" value="NZ_CP155447.1"/>
</dbReference>
<dbReference type="InterPro" id="IPR052894">
    <property type="entry name" value="AsmA-related"/>
</dbReference>
<dbReference type="Pfam" id="PF05359">
    <property type="entry name" value="DUF748"/>
    <property type="match status" value="1"/>
</dbReference>
<accession>A0AAU7CSE5</accession>
<dbReference type="PANTHER" id="PTHR30441">
    <property type="entry name" value="DUF748 DOMAIN-CONTAINING PROTEIN"/>
    <property type="match status" value="1"/>
</dbReference>
<evidence type="ECO:0000313" key="1">
    <source>
        <dbReference type="EMBL" id="XBH08279.1"/>
    </source>
</evidence>
<name>A0AAU7CSE5_9BACT</name>
<reference evidence="1" key="1">
    <citation type="submission" date="2024-05" db="EMBL/GenBank/DDBJ databases">
        <title>Planctomycetes of the genus Singulisphaera possess chitinolytic capabilities.</title>
        <authorList>
            <person name="Ivanova A."/>
        </authorList>
    </citation>
    <scope>NUCLEOTIDE SEQUENCE</scope>
    <source>
        <strain evidence="1">Ch08T</strain>
    </source>
</reference>
<protein>
    <submittedName>
        <fullName evidence="1">AsmA-like C-terminal region-containing protein</fullName>
    </submittedName>
</protein>
<dbReference type="GO" id="GO:0005886">
    <property type="term" value="C:plasma membrane"/>
    <property type="evidence" value="ECO:0007669"/>
    <property type="project" value="TreeGrafter"/>
</dbReference>
<dbReference type="InterPro" id="IPR008023">
    <property type="entry name" value="DUF748"/>
</dbReference>
<dbReference type="AlphaFoldDB" id="A0AAU7CSE5"/>
<gene>
    <name evidence="1" type="ORF">V5E97_20225</name>
</gene>
<dbReference type="GO" id="GO:0090313">
    <property type="term" value="P:regulation of protein targeting to membrane"/>
    <property type="evidence" value="ECO:0007669"/>
    <property type="project" value="TreeGrafter"/>
</dbReference>
<dbReference type="PANTHER" id="PTHR30441:SF8">
    <property type="entry name" value="DUF748 DOMAIN-CONTAINING PROTEIN"/>
    <property type="match status" value="1"/>
</dbReference>
<dbReference type="EMBL" id="CP155447">
    <property type="protein sequence ID" value="XBH08279.1"/>
    <property type="molecule type" value="Genomic_DNA"/>
</dbReference>
<organism evidence="1">
    <name type="scientific">Singulisphaera sp. Ch08</name>
    <dbReference type="NCBI Taxonomy" id="3120278"/>
    <lineage>
        <taxon>Bacteria</taxon>
        <taxon>Pseudomonadati</taxon>
        <taxon>Planctomycetota</taxon>
        <taxon>Planctomycetia</taxon>
        <taxon>Isosphaerales</taxon>
        <taxon>Isosphaeraceae</taxon>
        <taxon>Singulisphaera</taxon>
    </lineage>
</organism>
<sequence length="429" mass="47249">MKRRRVRLRRLVPLAFLLIPPVFWALVLAVTPTEWARTRIVSLVQDETGRPIRLGGLKLGVFGGVYLRDLELGTSDSASDPWFKATTARIDVSVLQLLAGQLEPSRLELYGLSLRVLRRSDGTLELADLLMRAPTKPKAGGTDANEAPTALEIKLCDGQITIIDEPSRTRLNLTQIQGNAVWLGRQLTIPHLQARLNHGLVELALLLDRTTKEPAYEARIRADGVELEQGANALGYLLPILAGTTDEGALDGRLDANIHVKGQGASRELLRRNLKGQGNIFVDSIALERTRFFVELKNLIELPDKVKVGSVKSDFTIQGGRIAADNLTLDIANLPIVLAGWTDFDGKLDYRVRSDSLTDRLPDQAREILGELSIDSRDLSALRVHGTLPAMQLSVAPGVLGLAGTPGGRRAEREKLREIGRRVRERILR</sequence>
<proteinExistence type="predicted"/>